<dbReference type="HOGENOM" id="CLU_878967_0_0_10"/>
<dbReference type="KEGG" id="bsa:Bacsa_3090"/>
<sequence length="316" mass="35876">MILVTMRVFISLSFMLGFLSLSLFAQQAKKPTIMILPSDNWCSARYFTKTYDNQGSKVVSADYRRAFLEDSELNPVISKIGELLTEQGYSLKDAEQAAKSLDTEMAENDVTFSSTSHAGLAMSPLDMLKQRVKSDILIQINWNVTREAITFTMEAFDTYTDKRIATATGTKERNKDIVPVQIESIIKGHIKKFDEQMDGFYQEMQANGREIALNLQVWDNSDVNLETEYNGDELLWHIQEWLSENTVNSQFNLSDATENFARFEQVRIPLVQRGMALDARGFVRGLQKHLQKAPYNITSKIVMQGLGKATLIIGEK</sequence>
<gene>
    <name evidence="2" type="ordered locus">Bacsa_3090</name>
</gene>
<accession>F0R357</accession>
<feature type="signal peptide" evidence="1">
    <location>
        <begin position="1"/>
        <end position="25"/>
    </location>
</feature>
<keyword evidence="1" id="KW-0732">Signal</keyword>
<proteinExistence type="predicted"/>
<evidence type="ECO:0000313" key="3">
    <source>
        <dbReference type="Proteomes" id="UP000007486"/>
    </source>
</evidence>
<dbReference type="Pfam" id="PF19672">
    <property type="entry name" value="DUF6175"/>
    <property type="match status" value="1"/>
</dbReference>
<dbReference type="AlphaFoldDB" id="F0R357"/>
<keyword evidence="3" id="KW-1185">Reference proteome</keyword>
<organism evidence="2 3">
    <name type="scientific">Phocaeicola salanitronis (strain DSM 18170 / JCM 13657 / CCUG 60908 / BL78)</name>
    <name type="common">Bacteroides salanitronis</name>
    <dbReference type="NCBI Taxonomy" id="667015"/>
    <lineage>
        <taxon>Bacteria</taxon>
        <taxon>Pseudomonadati</taxon>
        <taxon>Bacteroidota</taxon>
        <taxon>Bacteroidia</taxon>
        <taxon>Bacteroidales</taxon>
        <taxon>Bacteroidaceae</taxon>
        <taxon>Phocaeicola</taxon>
    </lineage>
</organism>
<evidence type="ECO:0000256" key="1">
    <source>
        <dbReference type="SAM" id="SignalP"/>
    </source>
</evidence>
<dbReference type="InterPro" id="IPR046173">
    <property type="entry name" value="DUF6175"/>
</dbReference>
<feature type="chain" id="PRO_5003259069" description="Lipoprotein" evidence="1">
    <location>
        <begin position="26"/>
        <end position="316"/>
    </location>
</feature>
<evidence type="ECO:0000313" key="2">
    <source>
        <dbReference type="EMBL" id="ADY37618.1"/>
    </source>
</evidence>
<dbReference type="EMBL" id="CP002530">
    <property type="protein sequence ID" value="ADY37618.1"/>
    <property type="molecule type" value="Genomic_DNA"/>
</dbReference>
<dbReference type="eggNOG" id="ENOG502Z94Q">
    <property type="taxonomic scope" value="Bacteria"/>
</dbReference>
<dbReference type="STRING" id="667015.Bacsa_3090"/>
<protein>
    <recommendedName>
        <fullName evidence="4">Lipoprotein</fullName>
    </recommendedName>
</protein>
<reference evidence="2 3" key="1">
    <citation type="journal article" date="2011" name="Stand. Genomic Sci.">
        <title>Complete genome sequence of Bacteroides salanitronis type strain (BL78).</title>
        <authorList>
            <person name="Gronow S."/>
            <person name="Held B."/>
            <person name="Lucas S."/>
            <person name="Lapidus A."/>
            <person name="Del Rio T.G."/>
            <person name="Nolan M."/>
            <person name="Tice H."/>
            <person name="Deshpande S."/>
            <person name="Cheng J.F."/>
            <person name="Pitluck S."/>
            <person name="Liolios K."/>
            <person name="Pagani I."/>
            <person name="Ivanova N."/>
            <person name="Mavromatis K."/>
            <person name="Pati A."/>
            <person name="Tapia R."/>
            <person name="Han C."/>
            <person name="Goodwin L."/>
            <person name="Chen A."/>
            <person name="Palaniappan K."/>
            <person name="Land M."/>
            <person name="Hauser L."/>
            <person name="Chang Y.J."/>
            <person name="Jeffries C.D."/>
            <person name="Brambilla E.M."/>
            <person name="Rohde M."/>
            <person name="Goker M."/>
            <person name="Detter J.C."/>
            <person name="Woyke T."/>
            <person name="Bristow J."/>
            <person name="Markowitz V."/>
            <person name="Hugenholtz P."/>
            <person name="Kyrpides N.C."/>
            <person name="Klenk H.P."/>
            <person name="Eisen J.A."/>
        </authorList>
    </citation>
    <scope>NUCLEOTIDE SEQUENCE [LARGE SCALE GENOMIC DNA]</scope>
    <source>
        <strain evidence="2 3">DSM 18170</strain>
    </source>
</reference>
<evidence type="ECO:0008006" key="4">
    <source>
        <dbReference type="Google" id="ProtNLM"/>
    </source>
</evidence>
<dbReference type="Proteomes" id="UP000007486">
    <property type="component" value="Chromosome"/>
</dbReference>
<name>F0R357_PHOSB</name>